<reference evidence="2" key="1">
    <citation type="journal article" date="2023" name="Nat. Commun.">
        <title>Diploid and tetraploid genomes of Acorus and the evolution of monocots.</title>
        <authorList>
            <person name="Ma L."/>
            <person name="Liu K.W."/>
            <person name="Li Z."/>
            <person name="Hsiao Y.Y."/>
            <person name="Qi Y."/>
            <person name="Fu T."/>
            <person name="Tang G.D."/>
            <person name="Zhang D."/>
            <person name="Sun W.H."/>
            <person name="Liu D.K."/>
            <person name="Li Y."/>
            <person name="Chen G.Z."/>
            <person name="Liu X.D."/>
            <person name="Liao X.Y."/>
            <person name="Jiang Y.T."/>
            <person name="Yu X."/>
            <person name="Hao Y."/>
            <person name="Huang J."/>
            <person name="Zhao X.W."/>
            <person name="Ke S."/>
            <person name="Chen Y.Y."/>
            <person name="Wu W.L."/>
            <person name="Hsu J.L."/>
            <person name="Lin Y.F."/>
            <person name="Huang M.D."/>
            <person name="Li C.Y."/>
            <person name="Huang L."/>
            <person name="Wang Z.W."/>
            <person name="Zhao X."/>
            <person name="Zhong W.Y."/>
            <person name="Peng D.H."/>
            <person name="Ahmad S."/>
            <person name="Lan S."/>
            <person name="Zhang J.S."/>
            <person name="Tsai W.C."/>
            <person name="Van de Peer Y."/>
            <person name="Liu Z.J."/>
        </authorList>
    </citation>
    <scope>NUCLEOTIDE SEQUENCE</scope>
    <source>
        <strain evidence="2">CP</strain>
    </source>
</reference>
<evidence type="ECO:0000313" key="2">
    <source>
        <dbReference type="EMBL" id="KAK1319452.1"/>
    </source>
</evidence>
<protein>
    <submittedName>
        <fullName evidence="2">Uncharacterized protein</fullName>
    </submittedName>
</protein>
<sequence length="249" mass="29516">MPEIHCEGQLVEKFCRCFDSNDRFILGGVTCKFSKEEVALITGLPFHGKALDLHSKNVSDIHLLQKHFPSTHLHRKDVRQKLIQLHPSKEEEDQEDFVRILIILMCATFCYPTRVWFYEHTRLRSPSAYGLVPRFFRWGRMNGKSPLFRCSEQFHLLRAEQVDPELNIGRDEEHLFRPHDATLIVHQIRMRAIKQLREEERIKEKGKREFLERAKQKEENKKKKTEEEVERGEGGEDSKRSLELLNKNK</sequence>
<accession>A0AAV9F1T7</accession>
<dbReference type="EMBL" id="JAUJYO010000004">
    <property type="protein sequence ID" value="KAK1319452.1"/>
    <property type="molecule type" value="Genomic_DNA"/>
</dbReference>
<comment type="caution">
    <text evidence="2">The sequence shown here is derived from an EMBL/GenBank/DDBJ whole genome shotgun (WGS) entry which is preliminary data.</text>
</comment>
<dbReference type="Proteomes" id="UP001180020">
    <property type="component" value="Unassembled WGS sequence"/>
</dbReference>
<gene>
    <name evidence="2" type="ORF">QJS10_CPB04g01525</name>
</gene>
<feature type="region of interest" description="Disordered" evidence="1">
    <location>
        <begin position="207"/>
        <end position="249"/>
    </location>
</feature>
<evidence type="ECO:0000256" key="1">
    <source>
        <dbReference type="SAM" id="MobiDB-lite"/>
    </source>
</evidence>
<dbReference type="AlphaFoldDB" id="A0AAV9F1T7"/>
<name>A0AAV9F1T7_ACOCL</name>
<proteinExistence type="predicted"/>
<organism evidence="2 3">
    <name type="scientific">Acorus calamus</name>
    <name type="common">Sweet flag</name>
    <dbReference type="NCBI Taxonomy" id="4465"/>
    <lineage>
        <taxon>Eukaryota</taxon>
        <taxon>Viridiplantae</taxon>
        <taxon>Streptophyta</taxon>
        <taxon>Embryophyta</taxon>
        <taxon>Tracheophyta</taxon>
        <taxon>Spermatophyta</taxon>
        <taxon>Magnoliopsida</taxon>
        <taxon>Liliopsida</taxon>
        <taxon>Acoraceae</taxon>
        <taxon>Acorus</taxon>
    </lineage>
</organism>
<keyword evidence="3" id="KW-1185">Reference proteome</keyword>
<feature type="compositionally biased region" description="Basic and acidic residues" evidence="1">
    <location>
        <begin position="207"/>
        <end position="242"/>
    </location>
</feature>
<evidence type="ECO:0000313" key="3">
    <source>
        <dbReference type="Proteomes" id="UP001180020"/>
    </source>
</evidence>
<reference evidence="2" key="2">
    <citation type="submission" date="2023-06" db="EMBL/GenBank/DDBJ databases">
        <authorList>
            <person name="Ma L."/>
            <person name="Liu K.-W."/>
            <person name="Li Z."/>
            <person name="Hsiao Y.-Y."/>
            <person name="Qi Y."/>
            <person name="Fu T."/>
            <person name="Tang G."/>
            <person name="Zhang D."/>
            <person name="Sun W.-H."/>
            <person name="Liu D.-K."/>
            <person name="Li Y."/>
            <person name="Chen G.-Z."/>
            <person name="Liu X.-D."/>
            <person name="Liao X.-Y."/>
            <person name="Jiang Y.-T."/>
            <person name="Yu X."/>
            <person name="Hao Y."/>
            <person name="Huang J."/>
            <person name="Zhao X.-W."/>
            <person name="Ke S."/>
            <person name="Chen Y.-Y."/>
            <person name="Wu W.-L."/>
            <person name="Hsu J.-L."/>
            <person name="Lin Y.-F."/>
            <person name="Huang M.-D."/>
            <person name="Li C.-Y."/>
            <person name="Huang L."/>
            <person name="Wang Z.-W."/>
            <person name="Zhao X."/>
            <person name="Zhong W.-Y."/>
            <person name="Peng D.-H."/>
            <person name="Ahmad S."/>
            <person name="Lan S."/>
            <person name="Zhang J.-S."/>
            <person name="Tsai W.-C."/>
            <person name="Van De Peer Y."/>
            <person name="Liu Z.-J."/>
        </authorList>
    </citation>
    <scope>NUCLEOTIDE SEQUENCE</scope>
    <source>
        <strain evidence="2">CP</strain>
        <tissue evidence="2">Leaves</tissue>
    </source>
</reference>